<accession>D4U277</accession>
<protein>
    <submittedName>
        <fullName evidence="2">Uncharacterized protein</fullName>
    </submittedName>
</protein>
<evidence type="ECO:0000313" key="3">
    <source>
        <dbReference type="Proteomes" id="UP000003150"/>
    </source>
</evidence>
<evidence type="ECO:0000313" key="2">
    <source>
        <dbReference type="EMBL" id="EFF78750.1"/>
    </source>
</evidence>
<dbReference type="AlphaFoldDB" id="D4U277"/>
<proteinExistence type="predicted"/>
<dbReference type="EMBL" id="ACYT02000090">
    <property type="protein sequence ID" value="EFF78750.1"/>
    <property type="molecule type" value="Genomic_DNA"/>
</dbReference>
<feature type="compositionally biased region" description="Basic and acidic residues" evidence="1">
    <location>
        <begin position="1"/>
        <end position="12"/>
    </location>
</feature>
<reference evidence="2 3" key="1">
    <citation type="submission" date="2009-10" db="EMBL/GenBank/DDBJ databases">
        <authorList>
            <person name="Weinstock G."/>
            <person name="Sodergren E."/>
            <person name="Clifton S."/>
            <person name="Fulton L."/>
            <person name="Fulton B."/>
            <person name="Courtney L."/>
            <person name="Fronick C."/>
            <person name="Harrison M."/>
            <person name="Strong C."/>
            <person name="Farmer C."/>
            <person name="Delahaunty K."/>
            <person name="Markovic C."/>
            <person name="Hall O."/>
            <person name="Minx P."/>
            <person name="Tomlinson C."/>
            <person name="Mitreva M."/>
            <person name="Nelson J."/>
            <person name="Hou S."/>
            <person name="Wollam A."/>
            <person name="Pepin K.H."/>
            <person name="Johnson M."/>
            <person name="Bhonagiri V."/>
            <person name="Nash W.E."/>
            <person name="Warren W."/>
            <person name="Chinwalla A."/>
            <person name="Mardis E.R."/>
            <person name="Wilson R.K."/>
        </authorList>
    </citation>
    <scope>NUCLEOTIDE SEQUENCE [LARGE SCALE GENOMIC DNA]</scope>
    <source>
        <strain evidence="2 3">F0309</strain>
    </source>
</reference>
<feature type="region of interest" description="Disordered" evidence="1">
    <location>
        <begin position="1"/>
        <end position="25"/>
    </location>
</feature>
<comment type="caution">
    <text evidence="2">The sequence shown here is derived from an EMBL/GenBank/DDBJ whole genome shotgun (WGS) entry which is preliminary data.</text>
</comment>
<dbReference type="HOGENOM" id="CLU_2912072_0_0_11"/>
<dbReference type="Proteomes" id="UP000003150">
    <property type="component" value="Unassembled WGS sequence"/>
</dbReference>
<evidence type="ECO:0000256" key="1">
    <source>
        <dbReference type="SAM" id="MobiDB-lite"/>
    </source>
</evidence>
<sequence length="61" mass="6771">MGKDNRGHDAPRTEGVGQGRDVRSPWGHYIGNGAQVRQFYTEMGAFSRGCLSRLTACRRTT</sequence>
<gene>
    <name evidence="2" type="ORF">HMPREF0970_02333</name>
</gene>
<name>D4U277_9ACTO</name>
<organism evidence="2 3">
    <name type="scientific">Schaalia odontolytica F0309</name>
    <dbReference type="NCBI Taxonomy" id="649742"/>
    <lineage>
        <taxon>Bacteria</taxon>
        <taxon>Bacillati</taxon>
        <taxon>Actinomycetota</taxon>
        <taxon>Actinomycetes</taxon>
        <taxon>Actinomycetales</taxon>
        <taxon>Actinomycetaceae</taxon>
        <taxon>Schaalia</taxon>
    </lineage>
</organism>